<name>A0A3F3H2M6_9LACO</name>
<protein>
    <submittedName>
        <fullName evidence="2">Uncharacterized protein</fullName>
    </submittedName>
</protein>
<organism evidence="2">
    <name type="scientific">Fructobacillus tropaeoli</name>
    <dbReference type="NCBI Taxonomy" id="709323"/>
    <lineage>
        <taxon>Bacteria</taxon>
        <taxon>Bacillati</taxon>
        <taxon>Bacillota</taxon>
        <taxon>Bacilli</taxon>
        <taxon>Lactobacillales</taxon>
        <taxon>Lactobacillaceae</taxon>
        <taxon>Fructobacillus</taxon>
    </lineage>
</organism>
<proteinExistence type="predicted"/>
<reference evidence="2" key="1">
    <citation type="journal article" date="2015" name="BMC Genomics">
        <title>Comparative genomics of Fructobacillus spp. and Leuconostoc spp. reveals niche-specific evolution of Fructobacillus spp.</title>
        <authorList>
            <person name="Endo A."/>
            <person name="Tanizawa Y."/>
            <person name="Tanaka N."/>
            <person name="Maeno S."/>
            <person name="Kumar H."/>
            <person name="Shiwa Y."/>
            <person name="Okada S."/>
            <person name="Yoshikawa H."/>
            <person name="Dicks L."/>
            <person name="Nakagawa J."/>
            <person name="Arita M."/>
        </authorList>
    </citation>
    <scope>NUCLEOTIDE SEQUENCE [LARGE SCALE GENOMIC DNA]</scope>
    <source>
        <strain evidence="2">F214-1</strain>
    </source>
</reference>
<keyword evidence="1" id="KW-1133">Transmembrane helix</keyword>
<evidence type="ECO:0000313" key="2">
    <source>
        <dbReference type="EMBL" id="GAP04804.1"/>
    </source>
</evidence>
<keyword evidence="1" id="KW-0472">Membrane</keyword>
<dbReference type="RefSeq" id="WP_207657369.1">
    <property type="nucleotide sequence ID" value="NZ_DF968086.1"/>
</dbReference>
<feature type="transmembrane region" description="Helical" evidence="1">
    <location>
        <begin position="7"/>
        <end position="29"/>
    </location>
</feature>
<dbReference type="EMBL" id="DF968086">
    <property type="protein sequence ID" value="GAP04804.1"/>
    <property type="molecule type" value="Genomic_DNA"/>
</dbReference>
<keyword evidence="1" id="KW-0812">Transmembrane</keyword>
<dbReference type="AlphaFoldDB" id="A0A3F3H2M6"/>
<gene>
    <name evidence="2" type="ORF">FTRO_0090050</name>
</gene>
<evidence type="ECO:0000256" key="1">
    <source>
        <dbReference type="SAM" id="Phobius"/>
    </source>
</evidence>
<dbReference type="Proteomes" id="UP000064514">
    <property type="component" value="Unassembled WGS sequence"/>
</dbReference>
<accession>A0A3F3H2M6</accession>
<sequence length="115" mass="13411">MGDLREVFLQAWASILAVFIVFCISQLVYQNIKTPLSSFFTFKIEEHPKISNEKTNYYKVGSVIDGKQLIETFREKKIIGISWNDLGDINELLKKIIMINQMIIFVRLLNKKLIN</sequence>